<proteinExistence type="predicted"/>
<evidence type="ECO:0000313" key="1">
    <source>
        <dbReference type="EMBL" id="ANA87576.1"/>
    </source>
</evidence>
<evidence type="ECO:0000313" key="2">
    <source>
        <dbReference type="Proteomes" id="UP000230925"/>
    </source>
</evidence>
<name>A0A160DHA1_9CAUD</name>
<gene>
    <name evidence="1" type="primary">79</name>
    <name evidence="1" type="ORF">PBI_KAMPE_79</name>
</gene>
<dbReference type="Proteomes" id="UP000230925">
    <property type="component" value="Segment"/>
</dbReference>
<protein>
    <submittedName>
        <fullName evidence="1">Uncharacterized protein</fullName>
    </submittedName>
</protein>
<accession>A0A160DHA1</accession>
<dbReference type="EMBL" id="KU998254">
    <property type="protein sequence ID" value="ANA87576.1"/>
    <property type="molecule type" value="Genomic_DNA"/>
</dbReference>
<sequence>MPKKCPTPNKQRFTNKYEANRAISGQWAKTGLGPTSTYRCRCGYYHKTSSVRAKPRRRR</sequence>
<reference evidence="1 2" key="1">
    <citation type="submission" date="2016-03" db="EMBL/GenBank/DDBJ databases">
        <authorList>
            <person name="Montgomery M.T."/>
            <person name="Guerrero C.A."/>
            <person name="Mavrich T.N."/>
            <person name="Pope W.H."/>
            <person name="Garlena R.A."/>
            <person name="Russell D.A."/>
            <person name="Jacobs-Sera D."/>
            <person name="Hendrix R.W."/>
            <person name="Hatfull G.F."/>
        </authorList>
    </citation>
    <scope>NUCLEOTIDE SEQUENCE [LARGE SCALE GENOMIC DNA]</scope>
</reference>
<organism evidence="1 2">
    <name type="scientific">Gordonia phage Kampe</name>
    <dbReference type="NCBI Taxonomy" id="1838069"/>
    <lineage>
        <taxon>Viruses</taxon>
        <taxon>Duplodnaviria</taxon>
        <taxon>Heunggongvirae</taxon>
        <taxon>Uroviricota</taxon>
        <taxon>Caudoviricetes</taxon>
        <taxon>Orchidvirus</taxon>
        <taxon>Orchidvirus orchid</taxon>
    </lineage>
</organism>